<dbReference type="SMART" id="SM00382">
    <property type="entry name" value="AAA"/>
    <property type="match status" value="1"/>
</dbReference>
<keyword evidence="5 11" id="KW-0067">ATP-binding</keyword>
<keyword evidence="6 11" id="KW-0143">Chaperone</keyword>
<dbReference type="InterPro" id="IPR050052">
    <property type="entry name" value="ATP-dep_Clp_protease_ClpX"/>
</dbReference>
<comment type="function">
    <text evidence="7 11">ATPase subunit of a proteasome-like degradation complex; this subunit has chaperone activity. The binding of ATP and its subsequent hydrolysis by HslU are essential for unfolding of protein substrates subsequently hydrolyzed by HslV. HslU recognizes the N-terminal part of its protein substrates and unfolds these before they are guided to HslV for hydrolysis.</text>
</comment>
<protein>
    <recommendedName>
        <fullName evidence="9 11">ATP-dependent protease ATPase subunit HslU</fullName>
    </recommendedName>
    <alternativeName>
        <fullName evidence="10 11">Unfoldase HslU</fullName>
    </alternativeName>
</protein>
<evidence type="ECO:0000256" key="2">
    <source>
        <dbReference type="ARBA" id="ARBA00009771"/>
    </source>
</evidence>
<evidence type="ECO:0000313" key="15">
    <source>
        <dbReference type="Proteomes" id="UP000250123"/>
    </source>
</evidence>
<feature type="binding site" evidence="11">
    <location>
        <position position="18"/>
    </location>
    <ligand>
        <name>ATP</name>
        <dbReference type="ChEBI" id="CHEBI:30616"/>
    </ligand>
</feature>
<dbReference type="Gene3D" id="1.10.8.60">
    <property type="match status" value="1"/>
</dbReference>
<evidence type="ECO:0000256" key="4">
    <source>
        <dbReference type="ARBA" id="ARBA00022741"/>
    </source>
</evidence>
<keyword evidence="4 11" id="KW-0547">Nucleotide-binding</keyword>
<dbReference type="GO" id="GO:0009376">
    <property type="term" value="C:HslUV protease complex"/>
    <property type="evidence" value="ECO:0007669"/>
    <property type="project" value="UniProtKB-UniRule"/>
</dbReference>
<dbReference type="SMART" id="SM01086">
    <property type="entry name" value="ClpB_D2-small"/>
    <property type="match status" value="1"/>
</dbReference>
<dbReference type="EMBL" id="LS483452">
    <property type="protein sequence ID" value="SQH74891.1"/>
    <property type="molecule type" value="Genomic_DNA"/>
</dbReference>
<dbReference type="GO" id="GO:0008233">
    <property type="term" value="F:peptidase activity"/>
    <property type="evidence" value="ECO:0007669"/>
    <property type="project" value="UniProtKB-KW"/>
</dbReference>
<dbReference type="NCBIfam" id="NF003544">
    <property type="entry name" value="PRK05201.1"/>
    <property type="match status" value="1"/>
</dbReference>
<evidence type="ECO:0000256" key="3">
    <source>
        <dbReference type="ARBA" id="ARBA00022490"/>
    </source>
</evidence>
<dbReference type="Gene3D" id="3.40.50.300">
    <property type="entry name" value="P-loop containing nucleotide triphosphate hydrolases"/>
    <property type="match status" value="2"/>
</dbReference>
<evidence type="ECO:0000256" key="10">
    <source>
        <dbReference type="ARBA" id="ARBA00082554"/>
    </source>
</evidence>
<gene>
    <name evidence="11 14" type="primary">hslU</name>
    <name evidence="14" type="ORF">SHEWBE_0922</name>
</gene>
<dbReference type="InterPro" id="IPR003959">
    <property type="entry name" value="ATPase_AAA_core"/>
</dbReference>
<dbReference type="SUPFAM" id="SSF52540">
    <property type="entry name" value="P-loop containing nucleoside triphosphate hydrolases"/>
    <property type="match status" value="1"/>
</dbReference>
<keyword evidence="14" id="KW-0378">Hydrolase</keyword>
<evidence type="ECO:0000256" key="8">
    <source>
        <dbReference type="ARBA" id="ARBA00064434"/>
    </source>
</evidence>
<dbReference type="Pfam" id="PF00004">
    <property type="entry name" value="AAA"/>
    <property type="match status" value="1"/>
</dbReference>
<feature type="binding site" evidence="11">
    <location>
        <position position="391"/>
    </location>
    <ligand>
        <name>ATP</name>
        <dbReference type="ChEBI" id="CHEBI:30616"/>
    </ligand>
</feature>
<dbReference type="InterPro" id="IPR027417">
    <property type="entry name" value="P-loop_NTPase"/>
</dbReference>
<feature type="binding site" evidence="11">
    <location>
        <begin position="60"/>
        <end position="65"/>
    </location>
    <ligand>
        <name>ATP</name>
        <dbReference type="ChEBI" id="CHEBI:30616"/>
    </ligand>
</feature>
<keyword evidence="3 11" id="KW-0963">Cytoplasm</keyword>
<evidence type="ECO:0000256" key="7">
    <source>
        <dbReference type="ARBA" id="ARBA00054052"/>
    </source>
</evidence>
<feature type="domain" description="Clp ATPase C-terminal" evidence="13">
    <location>
        <begin position="333"/>
        <end position="427"/>
    </location>
</feature>
<proteinExistence type="inferred from homology"/>
<evidence type="ECO:0000256" key="11">
    <source>
        <dbReference type="HAMAP-Rule" id="MF_00249"/>
    </source>
</evidence>
<evidence type="ECO:0000256" key="1">
    <source>
        <dbReference type="ARBA" id="ARBA00004496"/>
    </source>
</evidence>
<evidence type="ECO:0000313" key="14">
    <source>
        <dbReference type="EMBL" id="SQH74891.1"/>
    </source>
</evidence>
<dbReference type="HAMAP" id="MF_00249">
    <property type="entry name" value="HslU"/>
    <property type="match status" value="1"/>
</dbReference>
<feature type="binding site" evidence="11">
    <location>
        <position position="319"/>
    </location>
    <ligand>
        <name>ATP</name>
        <dbReference type="ChEBI" id="CHEBI:30616"/>
    </ligand>
</feature>
<sequence length="441" mass="49892">MSEMTPREIVHELDSHIIGQQDAKRAVAIALRNRWRRMQLDADLRQEVTPKNILMIGPTGVGKTEIARRLAKLAKAPFIKVEATKFTEVGYVGKEVEQIIRDLTDSAVKLTREEHMKKCKVRAEAAAEERILDALLPKPKEDWDSETKDDSGTRQIFRKKLREGQLDDKEIEIDVSAPQVGIEIMSPPGMEEMTNQLQSMFQNMGPGASKRRKMPIKEAYKLMIEEEAAKLVNQEDLKEQAIELVEQHGIVFLDEIDKICRRGESSGPDVSREGVQRDLLPLVEGCTVNTKHGMVKTDHILFIASGAFQMSKPSDLIPELQGRLPIRVELQALTADDFKRILTEPHASLTEQHIALMATEGVKIEFTKDGIEAIARAAWQVNERTENIGARRLHTVMERLMEEISYAASDSSGTELLIDEKYVKDHLDELVQDEDLSRFIL</sequence>
<dbReference type="AlphaFoldDB" id="A0A330LYB3"/>
<evidence type="ECO:0000256" key="9">
    <source>
        <dbReference type="ARBA" id="ARBA00070260"/>
    </source>
</evidence>
<dbReference type="KEGG" id="sbk:SHEWBE_0922"/>
<keyword evidence="14" id="KW-0645">Protease</keyword>
<evidence type="ECO:0000259" key="13">
    <source>
        <dbReference type="SMART" id="SM01086"/>
    </source>
</evidence>
<reference evidence="15" key="1">
    <citation type="submission" date="2018-06" db="EMBL/GenBank/DDBJ databases">
        <authorList>
            <person name="Cea G.-C."/>
            <person name="William W."/>
        </authorList>
    </citation>
    <scope>NUCLEOTIDE SEQUENCE [LARGE SCALE GENOMIC DNA]</scope>
    <source>
        <strain evidence="15">DB21MT-2</strain>
    </source>
</reference>
<comment type="similarity">
    <text evidence="2 11">Belongs to the ClpX chaperone family. HslU subfamily.</text>
</comment>
<comment type="subcellular location">
    <subcellularLocation>
        <location evidence="1 11">Cytoplasm</location>
    </subcellularLocation>
</comment>
<dbReference type="RefSeq" id="WP_005500287.1">
    <property type="nucleotide sequence ID" value="NZ_LS483452.1"/>
</dbReference>
<dbReference type="InterPro" id="IPR004491">
    <property type="entry name" value="HslU"/>
</dbReference>
<dbReference type="FunFam" id="1.10.8.60:FF:000027">
    <property type="entry name" value="ATP-dependent protease ATPase subunit HslU"/>
    <property type="match status" value="1"/>
</dbReference>
<feature type="domain" description="AAA+ ATPase" evidence="12">
    <location>
        <begin position="49"/>
        <end position="330"/>
    </location>
</feature>
<dbReference type="FunFam" id="3.40.50.300:FF:000213">
    <property type="entry name" value="ATP-dependent protease ATPase subunit HslU"/>
    <property type="match status" value="1"/>
</dbReference>
<evidence type="ECO:0000259" key="12">
    <source>
        <dbReference type="SMART" id="SM00382"/>
    </source>
</evidence>
<evidence type="ECO:0000256" key="5">
    <source>
        <dbReference type="ARBA" id="ARBA00022840"/>
    </source>
</evidence>
<dbReference type="FunFam" id="1.10.8.10:FF:000028">
    <property type="entry name" value="ATP-dependent protease ATPase subunit HslU"/>
    <property type="match status" value="1"/>
</dbReference>
<dbReference type="GO" id="GO:0005524">
    <property type="term" value="F:ATP binding"/>
    <property type="evidence" value="ECO:0007669"/>
    <property type="project" value="UniProtKB-UniRule"/>
</dbReference>
<dbReference type="GO" id="GO:0016887">
    <property type="term" value="F:ATP hydrolysis activity"/>
    <property type="evidence" value="ECO:0007669"/>
    <property type="project" value="InterPro"/>
</dbReference>
<dbReference type="GO" id="GO:0036402">
    <property type="term" value="F:proteasome-activating activity"/>
    <property type="evidence" value="ECO:0007669"/>
    <property type="project" value="UniProtKB-UniRule"/>
</dbReference>
<accession>A0A330LYB3</accession>
<dbReference type="NCBIfam" id="TIGR00390">
    <property type="entry name" value="hslU"/>
    <property type="match status" value="1"/>
</dbReference>
<dbReference type="CDD" id="cd19498">
    <property type="entry name" value="RecA-like_HslU"/>
    <property type="match status" value="1"/>
</dbReference>
<feature type="binding site" evidence="11">
    <location>
        <position position="254"/>
    </location>
    <ligand>
        <name>ATP</name>
        <dbReference type="ChEBI" id="CHEBI:30616"/>
    </ligand>
</feature>
<dbReference type="FunFam" id="3.40.50.300:FF:000220">
    <property type="entry name" value="ATP-dependent protease ATPase subunit HslU"/>
    <property type="match status" value="1"/>
</dbReference>
<dbReference type="OrthoDB" id="9804062at2"/>
<dbReference type="Proteomes" id="UP000250123">
    <property type="component" value="Chromosome SHEWBE"/>
</dbReference>
<dbReference type="PANTHER" id="PTHR48102">
    <property type="entry name" value="ATP-DEPENDENT CLP PROTEASE ATP-BINDING SUBUNIT CLPX-LIKE, MITOCHONDRIAL-RELATED"/>
    <property type="match status" value="1"/>
</dbReference>
<comment type="subunit">
    <text evidence="8 11">A double ring-shaped homohexamer of HslV is capped on each side by a ring-shaped HslU homohexamer. The assembly of the HslU/HslV complex is dependent on binding of ATP.</text>
</comment>
<dbReference type="Pfam" id="PF07724">
    <property type="entry name" value="AAA_2"/>
    <property type="match status" value="1"/>
</dbReference>
<dbReference type="GO" id="GO:0043335">
    <property type="term" value="P:protein unfolding"/>
    <property type="evidence" value="ECO:0007669"/>
    <property type="project" value="UniProtKB-UniRule"/>
</dbReference>
<dbReference type="PANTHER" id="PTHR48102:SF3">
    <property type="entry name" value="ATP-DEPENDENT PROTEASE ATPASE SUBUNIT HSLU"/>
    <property type="match status" value="1"/>
</dbReference>
<dbReference type="InterPro" id="IPR003593">
    <property type="entry name" value="AAA+_ATPase"/>
</dbReference>
<dbReference type="InterPro" id="IPR019489">
    <property type="entry name" value="Clp_ATPase_C"/>
</dbReference>
<evidence type="ECO:0000256" key="6">
    <source>
        <dbReference type="ARBA" id="ARBA00023186"/>
    </source>
</evidence>
<organism evidence="14 15">
    <name type="scientific">Shewanella benthica</name>
    <dbReference type="NCBI Taxonomy" id="43661"/>
    <lineage>
        <taxon>Bacteria</taxon>
        <taxon>Pseudomonadati</taxon>
        <taxon>Pseudomonadota</taxon>
        <taxon>Gammaproteobacteria</taxon>
        <taxon>Alteromonadales</taxon>
        <taxon>Shewanellaceae</taxon>
        <taxon>Shewanella</taxon>
    </lineage>
</organism>
<name>A0A330LYB3_9GAMM</name>